<dbReference type="AlphaFoldDB" id="A0A1G2B1G9"/>
<organism evidence="8 9">
    <name type="scientific">Candidatus Kerfeldbacteria bacterium RIFCSPLOWO2_01_FULL_48_11</name>
    <dbReference type="NCBI Taxonomy" id="1798543"/>
    <lineage>
        <taxon>Bacteria</taxon>
        <taxon>Candidatus Kerfeldiibacteriota</taxon>
    </lineage>
</organism>
<comment type="caution">
    <text evidence="8">The sequence shown here is derived from an EMBL/GenBank/DDBJ whole genome shotgun (WGS) entry which is preliminary data.</text>
</comment>
<keyword evidence="6" id="KW-1133">Transmembrane helix</keyword>
<evidence type="ECO:0000256" key="1">
    <source>
        <dbReference type="ARBA" id="ARBA00005791"/>
    </source>
</evidence>
<comment type="similarity">
    <text evidence="1">Belongs to the thioredoxin family. DsbA subfamily.</text>
</comment>
<dbReference type="InterPro" id="IPR012336">
    <property type="entry name" value="Thioredoxin-like_fold"/>
</dbReference>
<evidence type="ECO:0000259" key="7">
    <source>
        <dbReference type="PROSITE" id="PS51352"/>
    </source>
</evidence>
<evidence type="ECO:0000256" key="4">
    <source>
        <dbReference type="ARBA" id="ARBA00023157"/>
    </source>
</evidence>
<keyword evidence="6" id="KW-0472">Membrane</keyword>
<protein>
    <recommendedName>
        <fullName evidence="7">Thioredoxin domain-containing protein</fullName>
    </recommendedName>
</protein>
<evidence type="ECO:0000256" key="2">
    <source>
        <dbReference type="ARBA" id="ARBA00022729"/>
    </source>
</evidence>
<dbReference type="Proteomes" id="UP000179164">
    <property type="component" value="Unassembled WGS sequence"/>
</dbReference>
<evidence type="ECO:0000256" key="3">
    <source>
        <dbReference type="ARBA" id="ARBA00023002"/>
    </source>
</evidence>
<sequence>MPIELPPLEHREPPLILHWWFLAIIFSFVFIIASFAILVIRNYQTLHSGNVNAIAQLQLTVDPTVQARNVESANVLTADDPSLGPVDAPVTIVEFGDFECPFCLESFPVIREVMTKYGDRVRFQWRDFPVSSQHTHALDAALAGECVAEQSVEKFWAFHDQVFINQSDLSRDALARYATQIGADMNAFTACMEAGSLLDEISQDYNAGVEAGVTGTPTFFINNRRVPGVVPFSVFEDIIELTQ</sequence>
<evidence type="ECO:0000256" key="5">
    <source>
        <dbReference type="ARBA" id="ARBA00023284"/>
    </source>
</evidence>
<keyword evidence="2" id="KW-0732">Signal</keyword>
<gene>
    <name evidence="8" type="ORF">A2898_00625</name>
</gene>
<evidence type="ECO:0000313" key="9">
    <source>
        <dbReference type="Proteomes" id="UP000179164"/>
    </source>
</evidence>
<evidence type="ECO:0000256" key="6">
    <source>
        <dbReference type="SAM" id="Phobius"/>
    </source>
</evidence>
<proteinExistence type="inferred from homology"/>
<feature type="domain" description="Thioredoxin" evidence="7">
    <location>
        <begin position="56"/>
        <end position="243"/>
    </location>
</feature>
<dbReference type="PANTHER" id="PTHR13887:SF14">
    <property type="entry name" value="DISULFIDE BOND FORMATION PROTEIN D"/>
    <property type="match status" value="1"/>
</dbReference>
<dbReference type="Gene3D" id="3.40.30.10">
    <property type="entry name" value="Glutaredoxin"/>
    <property type="match status" value="1"/>
</dbReference>
<keyword evidence="6" id="KW-0812">Transmembrane</keyword>
<name>A0A1G2B1G9_9BACT</name>
<evidence type="ECO:0000313" key="8">
    <source>
        <dbReference type="EMBL" id="OGY83014.1"/>
    </source>
</evidence>
<dbReference type="PANTHER" id="PTHR13887">
    <property type="entry name" value="GLUTATHIONE S-TRANSFERASE KAPPA"/>
    <property type="match status" value="1"/>
</dbReference>
<feature type="transmembrane region" description="Helical" evidence="6">
    <location>
        <begin position="20"/>
        <end position="40"/>
    </location>
</feature>
<dbReference type="InterPro" id="IPR013766">
    <property type="entry name" value="Thioredoxin_domain"/>
</dbReference>
<reference evidence="8 9" key="1">
    <citation type="journal article" date="2016" name="Nat. Commun.">
        <title>Thousands of microbial genomes shed light on interconnected biogeochemical processes in an aquifer system.</title>
        <authorList>
            <person name="Anantharaman K."/>
            <person name="Brown C.T."/>
            <person name="Hug L.A."/>
            <person name="Sharon I."/>
            <person name="Castelle C.J."/>
            <person name="Probst A.J."/>
            <person name="Thomas B.C."/>
            <person name="Singh A."/>
            <person name="Wilkins M.J."/>
            <person name="Karaoz U."/>
            <person name="Brodie E.L."/>
            <person name="Williams K.H."/>
            <person name="Hubbard S.S."/>
            <person name="Banfield J.F."/>
        </authorList>
    </citation>
    <scope>NUCLEOTIDE SEQUENCE [LARGE SCALE GENOMIC DNA]</scope>
</reference>
<dbReference type="SUPFAM" id="SSF52833">
    <property type="entry name" value="Thioredoxin-like"/>
    <property type="match status" value="1"/>
</dbReference>
<dbReference type="GO" id="GO:0016491">
    <property type="term" value="F:oxidoreductase activity"/>
    <property type="evidence" value="ECO:0007669"/>
    <property type="project" value="UniProtKB-KW"/>
</dbReference>
<keyword evidence="3" id="KW-0560">Oxidoreductase</keyword>
<dbReference type="Pfam" id="PF13462">
    <property type="entry name" value="Thioredoxin_4"/>
    <property type="match status" value="1"/>
</dbReference>
<dbReference type="InterPro" id="IPR036249">
    <property type="entry name" value="Thioredoxin-like_sf"/>
</dbReference>
<dbReference type="STRING" id="1798543.A2898_00625"/>
<accession>A0A1G2B1G9</accession>
<dbReference type="EMBL" id="MHKE01000016">
    <property type="protein sequence ID" value="OGY83014.1"/>
    <property type="molecule type" value="Genomic_DNA"/>
</dbReference>
<keyword evidence="4" id="KW-1015">Disulfide bond</keyword>
<dbReference type="PROSITE" id="PS51352">
    <property type="entry name" value="THIOREDOXIN_2"/>
    <property type="match status" value="1"/>
</dbReference>
<keyword evidence="5" id="KW-0676">Redox-active center</keyword>